<dbReference type="InterPro" id="IPR046357">
    <property type="entry name" value="PPIase_dom_sf"/>
</dbReference>
<comment type="similarity">
    <text evidence="8">Belongs to the PpiD chaperone family.</text>
</comment>
<keyword evidence="11" id="KW-0175">Coiled coil</keyword>
<sequence length="514" mass="59394">FGDRKEVIATVNDNEILLNEYREAYQNRIQALRQQFGESADQIAEQINLRQQVFDQLIDRYLLLSEAADMNLMTTDLELQDYIRNQPFFQKNGQFDYATYETVLSQNRLVRHEYENSLRADILLAKKQQLLGAGLVINDREVEQAYRRDFEKIEVDYVYFDPQVFIDQTNADESELRQYHLENSDQFKTLNQFRMEYFTLSTDDYKDIVNVREREIRRYYKKYEDNYVTPAEIKARHILFKLAPDASEELLQEKRQKLGTLLDQIKGGSSFEELAIKHSEDGTAAEGGDLGWFKPGEMVPEFENAAFAMETGQVSEIVRSPFGLHLIKVEQRKQEVTKSLDEVRDEITEILAESRAQKLLDEELEKLLELAGESFAEEAQRLSKDVKKSEWFDRTDVIPGLGSVTELILELELRKQGEMGIWKRNPVMGHVIYRVGETKEPVVRTFEDAASDVENAVRLEKAEALSLEAAKKTLTQVQGGEDLESLAQQQGMSAEIMEFTVNTRFLPLLGDNSE</sequence>
<evidence type="ECO:0000256" key="5">
    <source>
        <dbReference type="ARBA" id="ARBA00022989"/>
    </source>
</evidence>
<dbReference type="EMBL" id="UINC01051829">
    <property type="protein sequence ID" value="SVB66449.1"/>
    <property type="molecule type" value="Genomic_DNA"/>
</dbReference>
<evidence type="ECO:0000313" key="13">
    <source>
        <dbReference type="EMBL" id="SVB66449.1"/>
    </source>
</evidence>
<dbReference type="Pfam" id="PF13616">
    <property type="entry name" value="Rotamase_3"/>
    <property type="match status" value="1"/>
</dbReference>
<dbReference type="GO" id="GO:0003755">
    <property type="term" value="F:peptidyl-prolyl cis-trans isomerase activity"/>
    <property type="evidence" value="ECO:0007669"/>
    <property type="project" value="InterPro"/>
</dbReference>
<evidence type="ECO:0000256" key="4">
    <source>
        <dbReference type="ARBA" id="ARBA00022692"/>
    </source>
</evidence>
<dbReference type="PROSITE" id="PS50198">
    <property type="entry name" value="PPIC_PPIASE_2"/>
    <property type="match status" value="1"/>
</dbReference>
<dbReference type="Pfam" id="PF13624">
    <property type="entry name" value="SurA_N_3"/>
    <property type="match status" value="1"/>
</dbReference>
<keyword evidence="6" id="KW-0472">Membrane</keyword>
<evidence type="ECO:0000256" key="6">
    <source>
        <dbReference type="ARBA" id="ARBA00023136"/>
    </source>
</evidence>
<evidence type="ECO:0000259" key="12">
    <source>
        <dbReference type="PROSITE" id="PS50198"/>
    </source>
</evidence>
<dbReference type="GO" id="GO:0005886">
    <property type="term" value="C:plasma membrane"/>
    <property type="evidence" value="ECO:0007669"/>
    <property type="project" value="UniProtKB-SubCell"/>
</dbReference>
<evidence type="ECO:0000256" key="7">
    <source>
        <dbReference type="ARBA" id="ARBA00023186"/>
    </source>
</evidence>
<dbReference type="PANTHER" id="PTHR47529:SF1">
    <property type="entry name" value="PERIPLASMIC CHAPERONE PPID"/>
    <property type="match status" value="1"/>
</dbReference>
<keyword evidence="3" id="KW-0997">Cell inner membrane</keyword>
<evidence type="ECO:0000256" key="8">
    <source>
        <dbReference type="ARBA" id="ARBA00038408"/>
    </source>
</evidence>
<gene>
    <name evidence="13" type="ORF">METZ01_LOCUS219303</name>
</gene>
<evidence type="ECO:0000256" key="10">
    <source>
        <dbReference type="ARBA" id="ARBA00042775"/>
    </source>
</evidence>
<dbReference type="Gene3D" id="1.10.4030.10">
    <property type="entry name" value="Porin chaperone SurA, peptide-binding domain"/>
    <property type="match status" value="1"/>
</dbReference>
<evidence type="ECO:0000256" key="3">
    <source>
        <dbReference type="ARBA" id="ARBA00022519"/>
    </source>
</evidence>
<keyword evidence="7" id="KW-0143">Chaperone</keyword>
<dbReference type="SUPFAM" id="SSF54534">
    <property type="entry name" value="FKBP-like"/>
    <property type="match status" value="1"/>
</dbReference>
<feature type="non-terminal residue" evidence="13">
    <location>
        <position position="514"/>
    </location>
</feature>
<comment type="subcellular location">
    <subcellularLocation>
        <location evidence="1">Cell inner membrane</location>
        <topology evidence="1">Single-pass type II membrane protein</topology>
        <orientation evidence="1">Periplasmic side</orientation>
    </subcellularLocation>
</comment>
<dbReference type="PANTHER" id="PTHR47529">
    <property type="entry name" value="PEPTIDYL-PROLYL CIS-TRANS ISOMERASE D"/>
    <property type="match status" value="1"/>
</dbReference>
<feature type="non-terminal residue" evidence="13">
    <location>
        <position position="1"/>
    </location>
</feature>
<feature type="coiled-coil region" evidence="11">
    <location>
        <begin position="326"/>
        <end position="353"/>
    </location>
</feature>
<name>A0A382FUX4_9ZZZZ</name>
<reference evidence="13" key="1">
    <citation type="submission" date="2018-05" db="EMBL/GenBank/DDBJ databases">
        <authorList>
            <person name="Lanie J.A."/>
            <person name="Ng W.-L."/>
            <person name="Kazmierczak K.M."/>
            <person name="Andrzejewski T.M."/>
            <person name="Davidsen T.M."/>
            <person name="Wayne K.J."/>
            <person name="Tettelin H."/>
            <person name="Glass J.I."/>
            <person name="Rusch D."/>
            <person name="Podicherti R."/>
            <person name="Tsui H.-C.T."/>
            <person name="Winkler M.E."/>
        </authorList>
    </citation>
    <scope>NUCLEOTIDE SEQUENCE</scope>
</reference>
<keyword evidence="4" id="KW-0812">Transmembrane</keyword>
<evidence type="ECO:0000256" key="11">
    <source>
        <dbReference type="SAM" id="Coils"/>
    </source>
</evidence>
<evidence type="ECO:0000256" key="1">
    <source>
        <dbReference type="ARBA" id="ARBA00004382"/>
    </source>
</evidence>
<evidence type="ECO:0000256" key="2">
    <source>
        <dbReference type="ARBA" id="ARBA00022475"/>
    </source>
</evidence>
<dbReference type="InterPro" id="IPR000297">
    <property type="entry name" value="PPIase_PpiC"/>
</dbReference>
<dbReference type="Gene3D" id="3.10.50.40">
    <property type="match status" value="1"/>
</dbReference>
<keyword evidence="5" id="KW-1133">Transmembrane helix</keyword>
<dbReference type="InterPro" id="IPR023058">
    <property type="entry name" value="PPIase_PpiC_CS"/>
</dbReference>
<feature type="domain" description="PpiC" evidence="12">
    <location>
        <begin position="230"/>
        <end position="331"/>
    </location>
</feature>
<protein>
    <recommendedName>
        <fullName evidence="9">Periplasmic chaperone PpiD</fullName>
    </recommendedName>
    <alternativeName>
        <fullName evidence="10">Periplasmic folding chaperone</fullName>
    </alternativeName>
</protein>
<dbReference type="InterPro" id="IPR052029">
    <property type="entry name" value="PpiD_chaperone"/>
</dbReference>
<dbReference type="InterPro" id="IPR027304">
    <property type="entry name" value="Trigger_fact/SurA_dom_sf"/>
</dbReference>
<accession>A0A382FUX4</accession>
<keyword evidence="2" id="KW-1003">Cell membrane</keyword>
<dbReference type="SUPFAM" id="SSF109998">
    <property type="entry name" value="Triger factor/SurA peptide-binding domain-like"/>
    <property type="match status" value="1"/>
</dbReference>
<evidence type="ECO:0000256" key="9">
    <source>
        <dbReference type="ARBA" id="ARBA00040743"/>
    </source>
</evidence>
<organism evidence="13">
    <name type="scientific">marine metagenome</name>
    <dbReference type="NCBI Taxonomy" id="408172"/>
    <lineage>
        <taxon>unclassified sequences</taxon>
        <taxon>metagenomes</taxon>
        <taxon>ecological metagenomes</taxon>
    </lineage>
</organism>
<dbReference type="AlphaFoldDB" id="A0A382FUX4"/>
<dbReference type="PROSITE" id="PS01096">
    <property type="entry name" value="PPIC_PPIASE_1"/>
    <property type="match status" value="1"/>
</dbReference>
<proteinExistence type="inferred from homology"/>